<organism evidence="3 4">
    <name type="scientific">Vagococcus allomyrinae</name>
    <dbReference type="NCBI Taxonomy" id="2794353"/>
    <lineage>
        <taxon>Bacteria</taxon>
        <taxon>Bacillati</taxon>
        <taxon>Bacillota</taxon>
        <taxon>Bacilli</taxon>
        <taxon>Lactobacillales</taxon>
        <taxon>Enterococcaceae</taxon>
        <taxon>Vagococcus</taxon>
    </lineage>
</organism>
<gene>
    <name evidence="3" type="ORF">I6N95_21545</name>
</gene>
<dbReference type="Gene3D" id="1.20.141.10">
    <property type="entry name" value="Chitosanase, subunit A, domain 1"/>
    <property type="match status" value="1"/>
</dbReference>
<proteinExistence type="inferred from homology"/>
<reference evidence="3" key="1">
    <citation type="submission" date="2020-12" db="EMBL/GenBank/DDBJ databases">
        <title>Vagococcus allomyrinae sp. nov. and Enterococcus lavae sp. nov., isolated from the larvae of Allomyrina dichotoma.</title>
        <authorList>
            <person name="Lee S.D."/>
        </authorList>
    </citation>
    <scope>NUCLEOTIDE SEQUENCE</scope>
    <source>
        <strain evidence="3">BWB3-3</strain>
    </source>
</reference>
<dbReference type="EC" id="3.2.1.132" evidence="1"/>
<sequence length="270" mass="29834">MGSSIVVLLVTIGGCAQYVKEEKKAGATQTHVSLKDADKKEIAMELVSSAENSSLKWRDQYAYIEDIKDGRGYTAGIIGFCSGTGDMLTLVQTYTKAEADNVLAKFLPALEKVNGSESHEGLGAEFEQAWQEAAKDPLFQKAQDEIRDTIYFEPAVEQAEKDGLSPLGQFIYYDAMVMHGPGDGSVPLEESFPGIRESALKQAKAPAEGGEEQVFLTSFLTERGKVMELEEAHEDLSRVVAQRQFLKENNLNLTPPLKWTMYGEFFEITQ</sequence>
<keyword evidence="1" id="KW-0964">Secreted</keyword>
<keyword evidence="4" id="KW-1185">Reference proteome</keyword>
<dbReference type="SUPFAM" id="SSF53955">
    <property type="entry name" value="Lysozyme-like"/>
    <property type="match status" value="1"/>
</dbReference>
<comment type="subcellular location">
    <subcellularLocation>
        <location evidence="1">Secreted</location>
    </subcellularLocation>
</comment>
<dbReference type="GO" id="GO:0005975">
    <property type="term" value="P:carbohydrate metabolic process"/>
    <property type="evidence" value="ECO:0007669"/>
    <property type="project" value="UniProtKB-UniRule"/>
</dbReference>
<evidence type="ECO:0000313" key="4">
    <source>
        <dbReference type="Proteomes" id="UP000674938"/>
    </source>
</evidence>
<comment type="function">
    <text evidence="1">Aids in the defense against invading fungal pathogens by degrading their cell wall chitosan.</text>
</comment>
<dbReference type="PROSITE" id="PS60000">
    <property type="entry name" value="CHITOSANASE_46_80"/>
    <property type="match status" value="1"/>
</dbReference>
<evidence type="ECO:0000256" key="1">
    <source>
        <dbReference type="PIRNR" id="PIRNR036551"/>
    </source>
</evidence>
<evidence type="ECO:0000313" key="3">
    <source>
        <dbReference type="EMBL" id="MBP1043615.1"/>
    </source>
</evidence>
<comment type="catalytic activity">
    <reaction evidence="1">
        <text>Endohydrolysis of beta-(1-&gt;4)-linkages between D-glucosamine residues in a partly acetylated chitosan.</text>
        <dbReference type="EC" id="3.2.1.132"/>
    </reaction>
</comment>
<accession>A0A940PEZ9</accession>
<dbReference type="CDD" id="cd00978">
    <property type="entry name" value="chitosanase_GH46"/>
    <property type="match status" value="1"/>
</dbReference>
<feature type="active site" description="Proton donor" evidence="2">
    <location>
        <position position="51"/>
    </location>
</feature>
<dbReference type="InterPro" id="IPR023346">
    <property type="entry name" value="Lysozyme-like_dom_sf"/>
</dbReference>
<dbReference type="InterPro" id="IPR023099">
    <property type="entry name" value="Glyco_hydro_46_N"/>
</dbReference>
<dbReference type="PIRSF" id="PIRSF036551">
    <property type="entry name" value="Chitosanase"/>
    <property type="match status" value="1"/>
</dbReference>
<protein>
    <recommendedName>
        <fullName evidence="1">Chitosanase</fullName>
        <ecNumber evidence="1">3.2.1.132</ecNumber>
    </recommendedName>
</protein>
<feature type="active site" description="Nucleophile" evidence="2">
    <location>
        <position position="69"/>
    </location>
</feature>
<dbReference type="Proteomes" id="UP000674938">
    <property type="component" value="Unassembled WGS sequence"/>
</dbReference>
<keyword evidence="1" id="KW-0378">Hydrolase</keyword>
<dbReference type="EMBL" id="JAEEGA010000017">
    <property type="protein sequence ID" value="MBP1043615.1"/>
    <property type="molecule type" value="Genomic_DNA"/>
</dbReference>
<comment type="similarity">
    <text evidence="1">Belongs to the glycosyl hydrolase 46 family.</text>
</comment>
<dbReference type="GO" id="GO:0005576">
    <property type="term" value="C:extracellular region"/>
    <property type="evidence" value="ECO:0007669"/>
    <property type="project" value="UniProtKB-SubCell"/>
</dbReference>
<dbReference type="Pfam" id="PF01374">
    <property type="entry name" value="Glyco_hydro_46"/>
    <property type="match status" value="1"/>
</dbReference>
<evidence type="ECO:0000256" key="2">
    <source>
        <dbReference type="PIRSR" id="PIRSR036551-1"/>
    </source>
</evidence>
<dbReference type="InterPro" id="IPR000400">
    <property type="entry name" value="Glyco_hydro_46"/>
</dbReference>
<dbReference type="AlphaFoldDB" id="A0A940PEZ9"/>
<comment type="caution">
    <text evidence="3">The sequence shown here is derived from an EMBL/GenBank/DDBJ whole genome shotgun (WGS) entry which is preliminary data.</text>
</comment>
<dbReference type="GO" id="GO:0016977">
    <property type="term" value="F:chitosanase activity"/>
    <property type="evidence" value="ECO:0007669"/>
    <property type="project" value="UniProtKB-UniRule"/>
</dbReference>
<keyword evidence="1" id="KW-0326">Glycosidase</keyword>
<name>A0A940PEZ9_9ENTE</name>
<dbReference type="Gene3D" id="3.30.386.10">
    <property type="entry name" value="Chitosanase, subunit A, domain 2"/>
    <property type="match status" value="1"/>
</dbReference>